<dbReference type="AlphaFoldDB" id="A0A0C3PCV0"/>
<dbReference type="Proteomes" id="UP000054217">
    <property type="component" value="Unassembled WGS sequence"/>
</dbReference>
<dbReference type="HOGENOM" id="CLU_1845908_0_0_1"/>
<accession>A0A0C3PCV0</accession>
<sequence>MLQQVTFKITLRNENGDTTADSPVRWAVASLTFFVSQLISMLSHARGACACTCLLAQHQKLTDTSPQFLDLDVITPLKEHRAAGKEERTTGMIQASPSESVWGPKFRLSSDILMFVMLVFLFVLIGSDMWANLFVVHSV</sequence>
<proteinExistence type="predicted"/>
<evidence type="ECO:0000313" key="2">
    <source>
        <dbReference type="EMBL" id="KIO05584.1"/>
    </source>
</evidence>
<evidence type="ECO:0000313" key="3">
    <source>
        <dbReference type="Proteomes" id="UP000054217"/>
    </source>
</evidence>
<reference evidence="3" key="2">
    <citation type="submission" date="2015-01" db="EMBL/GenBank/DDBJ databases">
        <title>Evolutionary Origins and Diversification of the Mycorrhizal Mutualists.</title>
        <authorList>
            <consortium name="DOE Joint Genome Institute"/>
            <consortium name="Mycorrhizal Genomics Consortium"/>
            <person name="Kohler A."/>
            <person name="Kuo A."/>
            <person name="Nagy L.G."/>
            <person name="Floudas D."/>
            <person name="Copeland A."/>
            <person name="Barry K.W."/>
            <person name="Cichocki N."/>
            <person name="Veneault-Fourrey C."/>
            <person name="LaButti K."/>
            <person name="Lindquist E.A."/>
            <person name="Lipzen A."/>
            <person name="Lundell T."/>
            <person name="Morin E."/>
            <person name="Murat C."/>
            <person name="Riley R."/>
            <person name="Ohm R."/>
            <person name="Sun H."/>
            <person name="Tunlid A."/>
            <person name="Henrissat B."/>
            <person name="Grigoriev I.V."/>
            <person name="Hibbett D.S."/>
            <person name="Martin F."/>
        </authorList>
    </citation>
    <scope>NUCLEOTIDE SEQUENCE [LARGE SCALE GENOMIC DNA]</scope>
    <source>
        <strain evidence="3">Marx 270</strain>
    </source>
</reference>
<dbReference type="EMBL" id="KN831966">
    <property type="protein sequence ID" value="KIO05584.1"/>
    <property type="molecule type" value="Genomic_DNA"/>
</dbReference>
<gene>
    <name evidence="2" type="ORF">M404DRAFT_25304</name>
</gene>
<keyword evidence="1" id="KW-0812">Transmembrane</keyword>
<organism evidence="2 3">
    <name type="scientific">Pisolithus tinctorius Marx 270</name>
    <dbReference type="NCBI Taxonomy" id="870435"/>
    <lineage>
        <taxon>Eukaryota</taxon>
        <taxon>Fungi</taxon>
        <taxon>Dikarya</taxon>
        <taxon>Basidiomycota</taxon>
        <taxon>Agaricomycotina</taxon>
        <taxon>Agaricomycetes</taxon>
        <taxon>Agaricomycetidae</taxon>
        <taxon>Boletales</taxon>
        <taxon>Sclerodermatineae</taxon>
        <taxon>Pisolithaceae</taxon>
        <taxon>Pisolithus</taxon>
    </lineage>
</organism>
<feature type="transmembrane region" description="Helical" evidence="1">
    <location>
        <begin position="112"/>
        <end position="131"/>
    </location>
</feature>
<keyword evidence="1" id="KW-1133">Transmembrane helix</keyword>
<dbReference type="InParanoid" id="A0A0C3PCV0"/>
<name>A0A0C3PCV0_PISTI</name>
<evidence type="ECO:0000256" key="1">
    <source>
        <dbReference type="SAM" id="Phobius"/>
    </source>
</evidence>
<keyword evidence="3" id="KW-1185">Reference proteome</keyword>
<reference evidence="2 3" key="1">
    <citation type="submission" date="2014-04" db="EMBL/GenBank/DDBJ databases">
        <authorList>
            <consortium name="DOE Joint Genome Institute"/>
            <person name="Kuo A."/>
            <person name="Kohler A."/>
            <person name="Costa M.D."/>
            <person name="Nagy L.G."/>
            <person name="Floudas D."/>
            <person name="Copeland A."/>
            <person name="Barry K.W."/>
            <person name="Cichocki N."/>
            <person name="Veneault-Fourrey C."/>
            <person name="LaButti K."/>
            <person name="Lindquist E.A."/>
            <person name="Lipzen A."/>
            <person name="Lundell T."/>
            <person name="Morin E."/>
            <person name="Murat C."/>
            <person name="Sun H."/>
            <person name="Tunlid A."/>
            <person name="Henrissat B."/>
            <person name="Grigoriev I.V."/>
            <person name="Hibbett D.S."/>
            <person name="Martin F."/>
            <person name="Nordberg H.P."/>
            <person name="Cantor M.N."/>
            <person name="Hua S.X."/>
        </authorList>
    </citation>
    <scope>NUCLEOTIDE SEQUENCE [LARGE SCALE GENOMIC DNA]</scope>
    <source>
        <strain evidence="2 3">Marx 270</strain>
    </source>
</reference>
<protein>
    <submittedName>
        <fullName evidence="2">Uncharacterized protein</fullName>
    </submittedName>
</protein>
<keyword evidence="1" id="KW-0472">Membrane</keyword>